<keyword evidence="2" id="KW-0813">Transport</keyword>
<evidence type="ECO:0000256" key="6">
    <source>
        <dbReference type="SAM" id="MobiDB-lite"/>
    </source>
</evidence>
<evidence type="ECO:0000313" key="9">
    <source>
        <dbReference type="EMBL" id="KAH6648540.1"/>
    </source>
</evidence>
<gene>
    <name evidence="9" type="ORF">BKA67DRAFT_594085</name>
</gene>
<evidence type="ECO:0000256" key="4">
    <source>
        <dbReference type="ARBA" id="ARBA00022989"/>
    </source>
</evidence>
<dbReference type="PROSITE" id="PS50850">
    <property type="entry name" value="MFS"/>
    <property type="match status" value="1"/>
</dbReference>
<dbReference type="Pfam" id="PF07690">
    <property type="entry name" value="MFS_1"/>
    <property type="match status" value="1"/>
</dbReference>
<evidence type="ECO:0000256" key="3">
    <source>
        <dbReference type="ARBA" id="ARBA00022692"/>
    </source>
</evidence>
<sequence length="544" mass="59222">MHDDQEKYTPPSRVDTPVSIVKSQSSCTPIIHYSSSSTLQTPYTIYGKWQKRFIVLGAAIAALLSSVTTNIYLPVLPVLADHFNVTESKINLTITTYLVFQGVTPAILGGFTDRYGRRPTYMICLTISMLSNVGLAVSDRYVELLVIRCFQAIGVASLQALCQAVVADVITNAERGQYMALTQLAPILGPSLGALLGGTLAYLLGWRSVFMFLAISSLVILSLMLLFFPETCRRIAGDGSQPVSKVYQPLRHLIKVYRVSRTSDNHVPSDRDTDRVERQNGAAAAPILLTLSQALILFFRKELCLLTLYNGLIFGGIQAISTTIPSQFMEIYQLNTFRIGLLYLPVVGGGVIATLIIGKAMNWNFARYARKGDISALEHGRQHDLYDFPIERARIQVALPALVISIVSVAAWGWSLEKGTSIAVPCMLIFCVAFGLIGVNSAMTSLVADTHPGQAGSAAAANNIGRFGLAAIMTAAIQPLIHAVGIGLACTIISCLYILFSPLLFVVMFRGMRWRVALREKEEAREREKHGVGGANDPEQSTTG</sequence>
<feature type="region of interest" description="Disordered" evidence="6">
    <location>
        <begin position="523"/>
        <end position="544"/>
    </location>
</feature>
<feature type="transmembrane region" description="Helical" evidence="7">
    <location>
        <begin position="455"/>
        <end position="477"/>
    </location>
</feature>
<dbReference type="GeneID" id="70133906"/>
<feature type="transmembrane region" description="Helical" evidence="7">
    <location>
        <begin position="53"/>
        <end position="75"/>
    </location>
</feature>
<protein>
    <submittedName>
        <fullName evidence="9">Major facilitator superfamily domain-containing protein</fullName>
    </submittedName>
</protein>
<dbReference type="SUPFAM" id="SSF103473">
    <property type="entry name" value="MFS general substrate transporter"/>
    <property type="match status" value="1"/>
</dbReference>
<dbReference type="GO" id="GO:0005886">
    <property type="term" value="C:plasma membrane"/>
    <property type="evidence" value="ECO:0007669"/>
    <property type="project" value="TreeGrafter"/>
</dbReference>
<comment type="caution">
    <text evidence="9">The sequence shown here is derived from an EMBL/GenBank/DDBJ whole genome shotgun (WGS) entry which is preliminary data.</text>
</comment>
<evidence type="ECO:0000256" key="5">
    <source>
        <dbReference type="ARBA" id="ARBA00023136"/>
    </source>
</evidence>
<feature type="transmembrane region" description="Helical" evidence="7">
    <location>
        <begin position="303"/>
        <end position="321"/>
    </location>
</feature>
<feature type="transmembrane region" description="Helical" evidence="7">
    <location>
        <begin position="397"/>
        <end position="416"/>
    </location>
</feature>
<evidence type="ECO:0000256" key="7">
    <source>
        <dbReference type="SAM" id="Phobius"/>
    </source>
</evidence>
<comment type="subcellular location">
    <subcellularLocation>
        <location evidence="1">Membrane</location>
        <topology evidence="1">Multi-pass membrane protein</topology>
    </subcellularLocation>
</comment>
<keyword evidence="3 7" id="KW-0812">Transmembrane</keyword>
<dbReference type="Proteomes" id="UP000758603">
    <property type="component" value="Unassembled WGS sequence"/>
</dbReference>
<feature type="transmembrane region" description="Helical" evidence="7">
    <location>
        <begin position="341"/>
        <end position="361"/>
    </location>
</feature>
<keyword evidence="10" id="KW-1185">Reference proteome</keyword>
<dbReference type="GO" id="GO:0022857">
    <property type="term" value="F:transmembrane transporter activity"/>
    <property type="evidence" value="ECO:0007669"/>
    <property type="project" value="InterPro"/>
</dbReference>
<keyword evidence="5 7" id="KW-0472">Membrane</keyword>
<feature type="domain" description="Major facilitator superfamily (MFS) profile" evidence="8">
    <location>
        <begin position="54"/>
        <end position="513"/>
    </location>
</feature>
<dbReference type="OrthoDB" id="440553at2759"/>
<keyword evidence="4 7" id="KW-1133">Transmembrane helix</keyword>
<dbReference type="RefSeq" id="XP_045955047.1">
    <property type="nucleotide sequence ID" value="XM_046105015.1"/>
</dbReference>
<dbReference type="InterPro" id="IPR036259">
    <property type="entry name" value="MFS_trans_sf"/>
</dbReference>
<proteinExistence type="predicted"/>
<dbReference type="AlphaFoldDB" id="A0A9P8UEL7"/>
<evidence type="ECO:0000256" key="1">
    <source>
        <dbReference type="ARBA" id="ARBA00004141"/>
    </source>
</evidence>
<name>A0A9P8UEL7_9PEZI</name>
<feature type="transmembrane region" description="Helical" evidence="7">
    <location>
        <begin position="483"/>
        <end position="509"/>
    </location>
</feature>
<dbReference type="PANTHER" id="PTHR23502:SF51">
    <property type="entry name" value="QUINIDINE RESISTANCE PROTEIN 1-RELATED"/>
    <property type="match status" value="1"/>
</dbReference>
<dbReference type="FunFam" id="1.20.1720.10:FF:000009">
    <property type="entry name" value="MFS multidrug transporter"/>
    <property type="match status" value="1"/>
</dbReference>
<evidence type="ECO:0000313" key="10">
    <source>
        <dbReference type="Proteomes" id="UP000758603"/>
    </source>
</evidence>
<feature type="transmembrane region" description="Helical" evidence="7">
    <location>
        <begin position="178"/>
        <end position="203"/>
    </location>
</feature>
<dbReference type="EMBL" id="JAGPXC010000007">
    <property type="protein sequence ID" value="KAH6648540.1"/>
    <property type="molecule type" value="Genomic_DNA"/>
</dbReference>
<feature type="transmembrane region" description="Helical" evidence="7">
    <location>
        <begin position="209"/>
        <end position="228"/>
    </location>
</feature>
<dbReference type="InterPro" id="IPR020846">
    <property type="entry name" value="MFS_dom"/>
</dbReference>
<feature type="transmembrane region" description="Helical" evidence="7">
    <location>
        <begin position="422"/>
        <end position="443"/>
    </location>
</feature>
<feature type="transmembrane region" description="Helical" evidence="7">
    <location>
        <begin position="90"/>
        <end position="108"/>
    </location>
</feature>
<evidence type="ECO:0000256" key="2">
    <source>
        <dbReference type="ARBA" id="ARBA00022448"/>
    </source>
</evidence>
<dbReference type="InterPro" id="IPR011701">
    <property type="entry name" value="MFS"/>
</dbReference>
<dbReference type="Gene3D" id="1.20.1250.20">
    <property type="entry name" value="MFS general substrate transporter like domains"/>
    <property type="match status" value="1"/>
</dbReference>
<evidence type="ECO:0000259" key="8">
    <source>
        <dbReference type="PROSITE" id="PS50850"/>
    </source>
</evidence>
<organism evidence="9 10">
    <name type="scientific">Truncatella angustata</name>
    <dbReference type="NCBI Taxonomy" id="152316"/>
    <lineage>
        <taxon>Eukaryota</taxon>
        <taxon>Fungi</taxon>
        <taxon>Dikarya</taxon>
        <taxon>Ascomycota</taxon>
        <taxon>Pezizomycotina</taxon>
        <taxon>Sordariomycetes</taxon>
        <taxon>Xylariomycetidae</taxon>
        <taxon>Amphisphaeriales</taxon>
        <taxon>Sporocadaceae</taxon>
        <taxon>Truncatella</taxon>
    </lineage>
</organism>
<dbReference type="PANTHER" id="PTHR23502">
    <property type="entry name" value="MAJOR FACILITATOR SUPERFAMILY"/>
    <property type="match status" value="1"/>
</dbReference>
<dbReference type="PRINTS" id="PR01036">
    <property type="entry name" value="TCRTETB"/>
</dbReference>
<reference evidence="9" key="1">
    <citation type="journal article" date="2021" name="Nat. Commun.">
        <title>Genetic determinants of endophytism in the Arabidopsis root mycobiome.</title>
        <authorList>
            <person name="Mesny F."/>
            <person name="Miyauchi S."/>
            <person name="Thiergart T."/>
            <person name="Pickel B."/>
            <person name="Atanasova L."/>
            <person name="Karlsson M."/>
            <person name="Huettel B."/>
            <person name="Barry K.W."/>
            <person name="Haridas S."/>
            <person name="Chen C."/>
            <person name="Bauer D."/>
            <person name="Andreopoulos W."/>
            <person name="Pangilinan J."/>
            <person name="LaButti K."/>
            <person name="Riley R."/>
            <person name="Lipzen A."/>
            <person name="Clum A."/>
            <person name="Drula E."/>
            <person name="Henrissat B."/>
            <person name="Kohler A."/>
            <person name="Grigoriev I.V."/>
            <person name="Martin F.M."/>
            <person name="Hacquard S."/>
        </authorList>
    </citation>
    <scope>NUCLEOTIDE SEQUENCE</scope>
    <source>
        <strain evidence="9">MPI-SDFR-AT-0073</strain>
    </source>
</reference>
<accession>A0A9P8UEL7</accession>